<reference evidence="2" key="1">
    <citation type="journal article" date="2014" name="Int. J. Syst. Evol. Microbiol.">
        <title>Complete genome sequence of Corynebacterium casei LMG S-19264T (=DSM 44701T), isolated from a smear-ripened cheese.</title>
        <authorList>
            <consortium name="US DOE Joint Genome Institute (JGI-PGF)"/>
            <person name="Walter F."/>
            <person name="Albersmeier A."/>
            <person name="Kalinowski J."/>
            <person name="Ruckert C."/>
        </authorList>
    </citation>
    <scope>NUCLEOTIDE SEQUENCE</scope>
    <source>
        <strain evidence="2">KCTC 12719</strain>
    </source>
</reference>
<organism evidence="2 3">
    <name type="scientific">Salinimicrobium marinum</name>
    <dbReference type="NCBI Taxonomy" id="680283"/>
    <lineage>
        <taxon>Bacteria</taxon>
        <taxon>Pseudomonadati</taxon>
        <taxon>Bacteroidota</taxon>
        <taxon>Flavobacteriia</taxon>
        <taxon>Flavobacteriales</taxon>
        <taxon>Flavobacteriaceae</taxon>
        <taxon>Salinimicrobium</taxon>
    </lineage>
</organism>
<evidence type="ECO:0000313" key="2">
    <source>
        <dbReference type="EMBL" id="GHA42325.1"/>
    </source>
</evidence>
<feature type="transmembrane region" description="Helical" evidence="1">
    <location>
        <begin position="155"/>
        <end position="174"/>
    </location>
</feature>
<reference evidence="2" key="2">
    <citation type="submission" date="2020-09" db="EMBL/GenBank/DDBJ databases">
        <authorList>
            <person name="Sun Q."/>
            <person name="Kim S."/>
        </authorList>
    </citation>
    <scope>NUCLEOTIDE SEQUENCE</scope>
    <source>
        <strain evidence="2">KCTC 12719</strain>
    </source>
</reference>
<dbReference type="PANTHER" id="PTHR33802:SF1">
    <property type="entry name" value="XK-RELATED PROTEIN"/>
    <property type="match status" value="1"/>
</dbReference>
<keyword evidence="1" id="KW-0812">Transmembrane</keyword>
<feature type="transmembrane region" description="Helical" evidence="1">
    <location>
        <begin position="12"/>
        <end position="29"/>
    </location>
</feature>
<accession>A0A918VZZ5</accession>
<dbReference type="Proteomes" id="UP000610456">
    <property type="component" value="Unassembled WGS sequence"/>
</dbReference>
<dbReference type="AlphaFoldDB" id="A0A918VZZ5"/>
<gene>
    <name evidence="2" type="ORF">GCM10007103_24550</name>
</gene>
<feature type="transmembrane region" description="Helical" evidence="1">
    <location>
        <begin position="49"/>
        <end position="72"/>
    </location>
</feature>
<keyword evidence="3" id="KW-1185">Reference proteome</keyword>
<feature type="transmembrane region" description="Helical" evidence="1">
    <location>
        <begin position="213"/>
        <end position="229"/>
    </location>
</feature>
<feature type="transmembrane region" description="Helical" evidence="1">
    <location>
        <begin position="92"/>
        <end position="111"/>
    </location>
</feature>
<proteinExistence type="predicted"/>
<comment type="caution">
    <text evidence="2">The sequence shown here is derived from an EMBL/GenBank/DDBJ whole genome shotgun (WGS) entry which is preliminary data.</text>
</comment>
<feature type="transmembrane region" description="Helical" evidence="1">
    <location>
        <begin position="117"/>
        <end position="134"/>
    </location>
</feature>
<name>A0A918VZZ5_9FLAO</name>
<protein>
    <recommendedName>
        <fullName evidence="4">Tryptophan-rich sensory protein</fullName>
    </recommendedName>
</protein>
<keyword evidence="1" id="KW-0472">Membrane</keyword>
<feature type="transmembrane region" description="Helical" evidence="1">
    <location>
        <begin position="186"/>
        <end position="206"/>
    </location>
</feature>
<sequence length="266" mass="30005">MTKIFNMKKTLQISNGIAFLVVVVLNYLSNTGVFNGNTMGSVSAQYENLFTPAGYAFSIWGLIYLGLLGFVIYQGRSLFQKYKEGDEIVMKIGWWFVISCIANCLWIFTWLYNYTGISVLVMILLLFSLIKIILNTRMELDDVPLSRIALLWWPFSFYSGWITVALIANTAAYLTKIDWDGFGISAATWTVIMICAAGIINLVITWTRNMREFSLVGVWGLVAVAVANWDKEPAIQWAALLVAGILFISSSYHGYKNRETAPHKKL</sequence>
<dbReference type="PANTHER" id="PTHR33802">
    <property type="entry name" value="SI:CH211-161H7.5-RELATED"/>
    <property type="match status" value="1"/>
</dbReference>
<evidence type="ECO:0008006" key="4">
    <source>
        <dbReference type="Google" id="ProtNLM"/>
    </source>
</evidence>
<dbReference type="EMBL" id="BMXB01000010">
    <property type="protein sequence ID" value="GHA42325.1"/>
    <property type="molecule type" value="Genomic_DNA"/>
</dbReference>
<feature type="transmembrane region" description="Helical" evidence="1">
    <location>
        <begin position="235"/>
        <end position="255"/>
    </location>
</feature>
<dbReference type="InterPro" id="IPR038330">
    <property type="entry name" value="TspO/MBR-related_sf"/>
</dbReference>
<keyword evidence="1" id="KW-1133">Transmembrane helix</keyword>
<evidence type="ECO:0000313" key="3">
    <source>
        <dbReference type="Proteomes" id="UP000610456"/>
    </source>
</evidence>
<evidence type="ECO:0000256" key="1">
    <source>
        <dbReference type="SAM" id="Phobius"/>
    </source>
</evidence>
<dbReference type="Gene3D" id="1.20.1260.100">
    <property type="entry name" value="TspO/MBR protein"/>
    <property type="match status" value="1"/>
</dbReference>